<gene>
    <name evidence="2" type="ORF">SCF082_LOCUS18649</name>
</gene>
<organism evidence="2 3">
    <name type="scientific">Durusdinium trenchii</name>
    <dbReference type="NCBI Taxonomy" id="1381693"/>
    <lineage>
        <taxon>Eukaryota</taxon>
        <taxon>Sar</taxon>
        <taxon>Alveolata</taxon>
        <taxon>Dinophyceae</taxon>
        <taxon>Suessiales</taxon>
        <taxon>Symbiodiniaceae</taxon>
        <taxon>Durusdinium</taxon>
    </lineage>
</organism>
<evidence type="ECO:0000256" key="1">
    <source>
        <dbReference type="SAM" id="MobiDB-lite"/>
    </source>
</evidence>
<feature type="region of interest" description="Disordered" evidence="1">
    <location>
        <begin position="803"/>
        <end position="900"/>
    </location>
</feature>
<dbReference type="Proteomes" id="UP001642464">
    <property type="component" value="Unassembled WGS sequence"/>
</dbReference>
<comment type="caution">
    <text evidence="2">The sequence shown here is derived from an EMBL/GenBank/DDBJ whole genome shotgun (WGS) entry which is preliminary data.</text>
</comment>
<feature type="non-terminal residue" evidence="2">
    <location>
        <position position="976"/>
    </location>
</feature>
<feature type="compositionally biased region" description="Acidic residues" evidence="1">
    <location>
        <begin position="869"/>
        <end position="878"/>
    </location>
</feature>
<evidence type="ECO:0000313" key="3">
    <source>
        <dbReference type="Proteomes" id="UP001642464"/>
    </source>
</evidence>
<name>A0ABP0KQE0_9DINO</name>
<dbReference type="EMBL" id="CAXAMM010012536">
    <property type="protein sequence ID" value="CAK9029113.1"/>
    <property type="molecule type" value="Genomic_DNA"/>
</dbReference>
<protein>
    <submittedName>
        <fullName evidence="2">HMG box domain-containing protein</fullName>
    </submittedName>
</protein>
<sequence>TDALQANVVQAAAEQKQWMSLKAAGDTLAQKLVEINVFCAHHQASLARKPSILSIEGLATALVRMAHSQHTTKFQTRLETFFDSISGSVNRRVVAQMPDVALGGQEINRKTLNLRTTGWEERDREAVLNFFNDDWTRVLDTGLSITHWCLPGCCNDQHECVSKCKQNLELLLGKAPDVPLLYRWKHFEPCLEYSFRGLAVHQIFAHALCFILGADANEEFSAALEFDDADEDPGLRQRVRLNKTYKFFASEGCLVKLAKAAAVTRPLATYMDKVSFVESVSSAAVPGLFPADIAGDVQCLAAVFPYQSPLWRIFDAVVLNTEEALAHWTHLKQQADRSGCQGCQDPSFSQILLDFVLVNDLDNEDQQKKTADVTQFLRDGLRDLPASTVQVEKLHAGLQAICRSDKNHAPRHKTVHINSYIMTLCHQHAAIKGALEDEVLGANKKKALRLLSARALQSSAPTKLSIRRVCWELSAFEGYKSTKTDKSAGHREPMNELAAKWCRLPQQQKTCFEEKAIVMSDSRARTTRSGLSNCTSASDLPPDHEAYLSSRQKKRLGQRRLDASLQHVAAHSVWNHGLALSDHMTPLKSSFVLDDLNSKNLTEAVEQVFAFDREVVQNNVTSEELLKPCWSDCGGLCKRSKHYDVVEKLTRSLQDNLSSGKLDTQATLLRFELASTEASSFGRSVAAKENDGSLSQRTVWYFLGCTCKRPLSHVLLQMFDAGAEALNFRVKNGLPEILTSQQLLEFLVTKRGGQCGNITVSAYAPASYAAVVSSEEHLENSFIPSVDPTLIFDLGVERPKRTVATKAQPTKPILPFGLELPKKRRATGKQTAPTTASKKRRTHSGSSLLKWDEEPQDEDPEAGSACGSEQEDGDVEEVPNDHANATAKPDQSQSHDNDDGADIVIEMPATCHDEFKRASAVEMAARSDAARLEAEGSQEKAPAASSNLIAASGECARASSSAGTFFNRDLGIKGLK</sequence>
<reference evidence="2 3" key="1">
    <citation type="submission" date="2024-02" db="EMBL/GenBank/DDBJ databases">
        <authorList>
            <person name="Chen Y."/>
            <person name="Shah S."/>
            <person name="Dougan E. K."/>
            <person name="Thang M."/>
            <person name="Chan C."/>
        </authorList>
    </citation>
    <scope>NUCLEOTIDE SEQUENCE [LARGE SCALE GENOMIC DNA]</scope>
</reference>
<accession>A0ABP0KQE0</accession>
<keyword evidence="3" id="KW-1185">Reference proteome</keyword>
<evidence type="ECO:0000313" key="2">
    <source>
        <dbReference type="EMBL" id="CAK9029113.1"/>
    </source>
</evidence>
<proteinExistence type="predicted"/>
<feature type="non-terminal residue" evidence="2">
    <location>
        <position position="1"/>
    </location>
</feature>